<sequence>MSSTKEHQKENPFQSRHSKLTRRFDEPTLFTALPTFTTEAPANSFNHLLSEESTTHSLSSKNEYIKNNQKQSIDKCFKWCSKGSNGQESCKSFCIKRDKDQASWNPFNGVSLRYTESGDDQQDTHGSTTSNAVTTTSAKNPSEYQVDLGNSVQHVKDHFKKILTPGYELGCRYIMSWKDGSQAAFFERLKENVKQGEAWILAKGSVLKMIETIRSERK</sequence>
<gene>
    <name evidence="2" type="ORF">K7432_008914</name>
</gene>
<dbReference type="EMBL" id="JASJQH010007397">
    <property type="protein sequence ID" value="KAK9709629.1"/>
    <property type="molecule type" value="Genomic_DNA"/>
</dbReference>
<name>A0ABR2VY77_9FUNG</name>
<feature type="region of interest" description="Disordered" evidence="1">
    <location>
        <begin position="1"/>
        <end position="24"/>
    </location>
</feature>
<feature type="region of interest" description="Disordered" evidence="1">
    <location>
        <begin position="114"/>
        <end position="142"/>
    </location>
</feature>
<accession>A0ABR2VY77</accession>
<evidence type="ECO:0000313" key="2">
    <source>
        <dbReference type="EMBL" id="KAK9709629.1"/>
    </source>
</evidence>
<comment type="caution">
    <text evidence="2">The sequence shown here is derived from an EMBL/GenBank/DDBJ whole genome shotgun (WGS) entry which is preliminary data.</text>
</comment>
<protein>
    <submittedName>
        <fullName evidence="2">Uncharacterized protein</fullName>
    </submittedName>
</protein>
<organism evidence="2 3">
    <name type="scientific">Basidiobolus ranarum</name>
    <dbReference type="NCBI Taxonomy" id="34480"/>
    <lineage>
        <taxon>Eukaryota</taxon>
        <taxon>Fungi</taxon>
        <taxon>Fungi incertae sedis</taxon>
        <taxon>Zoopagomycota</taxon>
        <taxon>Entomophthoromycotina</taxon>
        <taxon>Basidiobolomycetes</taxon>
        <taxon>Basidiobolales</taxon>
        <taxon>Basidiobolaceae</taxon>
        <taxon>Basidiobolus</taxon>
    </lineage>
</organism>
<evidence type="ECO:0000313" key="3">
    <source>
        <dbReference type="Proteomes" id="UP001479436"/>
    </source>
</evidence>
<proteinExistence type="predicted"/>
<keyword evidence="3" id="KW-1185">Reference proteome</keyword>
<feature type="compositionally biased region" description="Low complexity" evidence="1">
    <location>
        <begin position="124"/>
        <end position="137"/>
    </location>
</feature>
<reference evidence="2 3" key="1">
    <citation type="submission" date="2023-04" db="EMBL/GenBank/DDBJ databases">
        <title>Genome of Basidiobolus ranarum AG-B5.</title>
        <authorList>
            <person name="Stajich J.E."/>
            <person name="Carter-House D."/>
            <person name="Gryganskyi A."/>
        </authorList>
    </citation>
    <scope>NUCLEOTIDE SEQUENCE [LARGE SCALE GENOMIC DNA]</scope>
    <source>
        <strain evidence="2 3">AG-B5</strain>
    </source>
</reference>
<dbReference type="Proteomes" id="UP001479436">
    <property type="component" value="Unassembled WGS sequence"/>
</dbReference>
<feature type="compositionally biased region" description="Basic and acidic residues" evidence="1">
    <location>
        <begin position="1"/>
        <end position="10"/>
    </location>
</feature>
<evidence type="ECO:0000256" key="1">
    <source>
        <dbReference type="SAM" id="MobiDB-lite"/>
    </source>
</evidence>